<evidence type="ECO:0000313" key="3">
    <source>
        <dbReference type="EMBL" id="MTI27069.1"/>
    </source>
</evidence>
<dbReference type="Proteomes" id="UP000798808">
    <property type="component" value="Unassembled WGS sequence"/>
</dbReference>
<dbReference type="InterPro" id="IPR002397">
    <property type="entry name" value="Cyt_P450_B"/>
</dbReference>
<dbReference type="InterPro" id="IPR036396">
    <property type="entry name" value="Cyt_P450_sf"/>
</dbReference>
<protein>
    <submittedName>
        <fullName evidence="3">Cytochrome P450</fullName>
    </submittedName>
</protein>
<evidence type="ECO:0000313" key="4">
    <source>
        <dbReference type="Proteomes" id="UP000798808"/>
    </source>
</evidence>
<dbReference type="SUPFAM" id="SSF48264">
    <property type="entry name" value="Cytochrome P450"/>
    <property type="match status" value="1"/>
</dbReference>
<keyword evidence="2" id="KW-0349">Heme</keyword>
<comment type="similarity">
    <text evidence="1 2">Belongs to the cytochrome P450 family.</text>
</comment>
<keyword evidence="4" id="KW-1185">Reference proteome</keyword>
<reference evidence="3 4" key="1">
    <citation type="submission" date="2019-02" db="EMBL/GenBank/DDBJ databases">
        <authorList>
            <person name="Goldberg S.R."/>
            <person name="Haltli B.A."/>
            <person name="Correa H."/>
            <person name="Russell K.G."/>
        </authorList>
    </citation>
    <scope>NUCLEOTIDE SEQUENCE [LARGE SCALE GENOMIC DNA]</scope>
    <source>
        <strain evidence="3 4">JCM 16186</strain>
    </source>
</reference>
<keyword evidence="2" id="KW-0560">Oxidoreductase</keyword>
<dbReference type="RefSeq" id="WP_155174075.1">
    <property type="nucleotide sequence ID" value="NZ_BAAAFL010000029.1"/>
</dbReference>
<evidence type="ECO:0000256" key="2">
    <source>
        <dbReference type="RuleBase" id="RU000461"/>
    </source>
</evidence>
<dbReference type="InterPro" id="IPR001128">
    <property type="entry name" value="Cyt_P450"/>
</dbReference>
<proteinExistence type="inferred from homology"/>
<gene>
    <name evidence="3" type="ORF">E1163_19085</name>
</gene>
<dbReference type="PANTHER" id="PTHR46696:SF1">
    <property type="entry name" value="CYTOCHROME P450 YJIB-RELATED"/>
    <property type="match status" value="1"/>
</dbReference>
<keyword evidence="2" id="KW-0479">Metal-binding</keyword>
<sequence length="399" mass="45557">MNLWAPLDQENIRNPFPMYATLRREAPVYKSQTGEWIISRYADVKTILKDPRFRSGNKLEWINRGITYFKSKDQDLSAIASAITSFLLLINPPEHTRIRKLITSVWNDREVDQTILENVDSLLNIKSEDNTFDIVEDFARPLPNMTICKIMGISMEHYQHLTTLSNNLVKILNLYNSFKDLVRIDSAARDFISFFRELLDIKKQRPDNDLISKLIVANASEREPLSDDALISVFIFLFIAGQETTIGLVSTSLLTLSKYPSQLNTLAGNPELMPNAIDELLRYDGPVHLLGRIASENIELGGHCIKQNDTVTLCLASANRDSRHFENADILDITRQPNRHLAFGSGIHFCLGDWLAKRQGALAIQRFLEVYPTYSIVDHTLQWNDNLSIRTLKHLSCRV</sequence>
<dbReference type="PRINTS" id="PR00359">
    <property type="entry name" value="BP450"/>
</dbReference>
<organism evidence="3 4">
    <name type="scientific">Fulvivirga kasyanovii</name>
    <dbReference type="NCBI Taxonomy" id="396812"/>
    <lineage>
        <taxon>Bacteria</taxon>
        <taxon>Pseudomonadati</taxon>
        <taxon>Bacteroidota</taxon>
        <taxon>Cytophagia</taxon>
        <taxon>Cytophagales</taxon>
        <taxon>Fulvivirgaceae</taxon>
        <taxon>Fulvivirga</taxon>
    </lineage>
</organism>
<keyword evidence="2" id="KW-0408">Iron</keyword>
<dbReference type="EMBL" id="SMLW01000611">
    <property type="protein sequence ID" value="MTI27069.1"/>
    <property type="molecule type" value="Genomic_DNA"/>
</dbReference>
<name>A0ABW9RSC7_9BACT</name>
<dbReference type="PANTHER" id="PTHR46696">
    <property type="entry name" value="P450, PUTATIVE (EUROFUNG)-RELATED"/>
    <property type="match status" value="1"/>
</dbReference>
<dbReference type="Gene3D" id="1.10.630.10">
    <property type="entry name" value="Cytochrome P450"/>
    <property type="match status" value="1"/>
</dbReference>
<keyword evidence="2" id="KW-0503">Monooxygenase</keyword>
<dbReference type="PROSITE" id="PS00086">
    <property type="entry name" value="CYTOCHROME_P450"/>
    <property type="match status" value="1"/>
</dbReference>
<dbReference type="CDD" id="cd20625">
    <property type="entry name" value="CYP164-like"/>
    <property type="match status" value="1"/>
</dbReference>
<accession>A0ABW9RSC7</accession>
<evidence type="ECO:0000256" key="1">
    <source>
        <dbReference type="ARBA" id="ARBA00010617"/>
    </source>
</evidence>
<comment type="caution">
    <text evidence="3">The sequence shown here is derived from an EMBL/GenBank/DDBJ whole genome shotgun (WGS) entry which is preliminary data.</text>
</comment>
<dbReference type="Pfam" id="PF00067">
    <property type="entry name" value="p450"/>
    <property type="match status" value="1"/>
</dbReference>
<dbReference type="InterPro" id="IPR017972">
    <property type="entry name" value="Cyt_P450_CS"/>
</dbReference>